<dbReference type="SUPFAM" id="SSF53901">
    <property type="entry name" value="Thiolase-like"/>
    <property type="match status" value="1"/>
</dbReference>
<dbReference type="SUPFAM" id="SSF55048">
    <property type="entry name" value="Probable ACP-binding domain of malonyl-CoA ACP transacylase"/>
    <property type="match status" value="1"/>
</dbReference>
<dbReference type="InterPro" id="IPR014043">
    <property type="entry name" value="Acyl_transferase_dom"/>
</dbReference>
<dbReference type="Pfam" id="PF00550">
    <property type="entry name" value="PP-binding"/>
    <property type="match status" value="1"/>
</dbReference>
<comment type="caution">
    <text evidence="11">The sequence shown here is derived from an EMBL/GenBank/DDBJ whole genome shotgun (WGS) entry which is preliminary data.</text>
</comment>
<dbReference type="SUPFAM" id="SSF52151">
    <property type="entry name" value="FabD/lysophospholipase-like"/>
    <property type="match status" value="1"/>
</dbReference>
<evidence type="ECO:0000256" key="7">
    <source>
        <dbReference type="SAM" id="MobiDB-lite"/>
    </source>
</evidence>
<dbReference type="PROSITE" id="PS00606">
    <property type="entry name" value="KS3_1"/>
    <property type="match status" value="1"/>
</dbReference>
<dbReference type="InterPro" id="IPR057326">
    <property type="entry name" value="KR_dom"/>
</dbReference>
<gene>
    <name evidence="11" type="ORF">VTL71DRAFT_9533</name>
</gene>
<feature type="region of interest" description="N-terminal hotdog fold" evidence="6">
    <location>
        <begin position="951"/>
        <end position="1080"/>
    </location>
</feature>
<dbReference type="InterPro" id="IPR020843">
    <property type="entry name" value="ER"/>
</dbReference>
<evidence type="ECO:0000259" key="8">
    <source>
        <dbReference type="PROSITE" id="PS50075"/>
    </source>
</evidence>
<keyword evidence="1" id="KW-0596">Phosphopantetheine</keyword>
<evidence type="ECO:0000256" key="5">
    <source>
        <dbReference type="ARBA" id="ARBA00023268"/>
    </source>
</evidence>
<keyword evidence="5" id="KW-0511">Multifunctional enzyme</keyword>
<evidence type="ECO:0000259" key="10">
    <source>
        <dbReference type="PROSITE" id="PS52019"/>
    </source>
</evidence>
<dbReference type="InterPro" id="IPR018201">
    <property type="entry name" value="Ketoacyl_synth_AS"/>
</dbReference>
<dbReference type="SMART" id="SM00826">
    <property type="entry name" value="PKS_DH"/>
    <property type="match status" value="1"/>
</dbReference>
<feature type="domain" description="Ketosynthase family 3 (KS3)" evidence="9">
    <location>
        <begin position="9"/>
        <end position="436"/>
    </location>
</feature>
<feature type="active site" description="Proton acceptor; for dehydratase activity" evidence="6">
    <location>
        <position position="983"/>
    </location>
</feature>
<dbReference type="InterPro" id="IPR020807">
    <property type="entry name" value="PKS_DH"/>
</dbReference>
<dbReference type="InterPro" id="IPR016039">
    <property type="entry name" value="Thiolase-like"/>
</dbReference>
<dbReference type="InterPro" id="IPR032821">
    <property type="entry name" value="PKS_assoc"/>
</dbReference>
<dbReference type="PROSITE" id="PS50075">
    <property type="entry name" value="CARRIER"/>
    <property type="match status" value="1"/>
</dbReference>
<dbReference type="InterPro" id="IPR049551">
    <property type="entry name" value="PKS_DH_C"/>
</dbReference>
<evidence type="ECO:0000256" key="6">
    <source>
        <dbReference type="PROSITE-ProRule" id="PRU01363"/>
    </source>
</evidence>
<feature type="compositionally biased region" description="Polar residues" evidence="7">
    <location>
        <begin position="1255"/>
        <end position="1268"/>
    </location>
</feature>
<dbReference type="InterPro" id="IPR014030">
    <property type="entry name" value="Ketoacyl_synth_N"/>
</dbReference>
<dbReference type="InterPro" id="IPR049900">
    <property type="entry name" value="PKS_mFAS_DH"/>
</dbReference>
<dbReference type="SMART" id="SM00825">
    <property type="entry name" value="PKS_KS"/>
    <property type="match status" value="1"/>
</dbReference>
<dbReference type="Pfam" id="PF00698">
    <property type="entry name" value="Acyl_transf_1"/>
    <property type="match status" value="1"/>
</dbReference>
<dbReference type="InterPro" id="IPR016035">
    <property type="entry name" value="Acyl_Trfase/lysoPLipase"/>
</dbReference>
<feature type="active site" description="Proton donor; for dehydratase activity" evidence="6">
    <location>
        <position position="1174"/>
    </location>
</feature>
<evidence type="ECO:0008006" key="13">
    <source>
        <dbReference type="Google" id="ProtNLM"/>
    </source>
</evidence>
<dbReference type="Pfam" id="PF14765">
    <property type="entry name" value="PS-DH"/>
    <property type="match status" value="1"/>
</dbReference>
<dbReference type="InterPro" id="IPR013968">
    <property type="entry name" value="PKS_KR"/>
</dbReference>
<dbReference type="Proteomes" id="UP001595075">
    <property type="component" value="Unassembled WGS sequence"/>
</dbReference>
<dbReference type="InterPro" id="IPR042104">
    <property type="entry name" value="PKS_dehydratase_sf"/>
</dbReference>
<feature type="domain" description="Carrier" evidence="8">
    <location>
        <begin position="2296"/>
        <end position="2370"/>
    </location>
</feature>
<feature type="domain" description="PKS/mFAS DH" evidence="10">
    <location>
        <begin position="951"/>
        <end position="1261"/>
    </location>
</feature>
<dbReference type="PANTHER" id="PTHR43775:SF29">
    <property type="entry name" value="ASPERFURANONE POLYKETIDE SYNTHASE AFOG-RELATED"/>
    <property type="match status" value="1"/>
</dbReference>
<dbReference type="Gene3D" id="3.40.366.10">
    <property type="entry name" value="Malonyl-Coenzyme A Acyl Carrier Protein, domain 2"/>
    <property type="match status" value="1"/>
</dbReference>
<dbReference type="PROSITE" id="PS52004">
    <property type="entry name" value="KS3_2"/>
    <property type="match status" value="1"/>
</dbReference>
<evidence type="ECO:0000256" key="3">
    <source>
        <dbReference type="ARBA" id="ARBA00022679"/>
    </source>
</evidence>
<dbReference type="Gene3D" id="3.10.129.110">
    <property type="entry name" value="Polyketide synthase dehydratase"/>
    <property type="match status" value="1"/>
</dbReference>
<dbReference type="InterPro" id="IPR001227">
    <property type="entry name" value="Ac_transferase_dom_sf"/>
</dbReference>
<dbReference type="SMART" id="SM00822">
    <property type="entry name" value="PKS_KR"/>
    <property type="match status" value="1"/>
</dbReference>
<dbReference type="InterPro" id="IPR036736">
    <property type="entry name" value="ACP-like_sf"/>
</dbReference>
<dbReference type="InterPro" id="IPR020841">
    <property type="entry name" value="PKS_Beta-ketoAc_synthase_dom"/>
</dbReference>
<dbReference type="Gene3D" id="1.10.1200.10">
    <property type="entry name" value="ACP-like"/>
    <property type="match status" value="1"/>
</dbReference>
<dbReference type="InterPro" id="IPR049552">
    <property type="entry name" value="PKS_DH_N"/>
</dbReference>
<dbReference type="Gene3D" id="3.40.50.720">
    <property type="entry name" value="NAD(P)-binding Rossmann-like Domain"/>
    <property type="match status" value="2"/>
</dbReference>
<feature type="region of interest" description="C-terminal hotdog fold" evidence="6">
    <location>
        <begin position="1107"/>
        <end position="1261"/>
    </location>
</feature>
<dbReference type="SMART" id="SM00823">
    <property type="entry name" value="PKS_PP"/>
    <property type="match status" value="1"/>
</dbReference>
<sequence>MERNYGDALEPIAVVGMACRFAGEASSVDKLWEMMMNGRHAASDIPEDRFNADAWYHPSPERKGAISTKRGFFLKEDVSLFDAPFFSMAANEVVGMDPMQRQLLELAYESFENAGMSLQDLIGSHTAVYSGVMTNDYELISASDTYHLPLNSASGTGRAMLSNRLSWFFDLRGPSLTLDTACSSSLYALHLACQALRQGEASQALVTGVNLILHPSLMSQLSSMHMISVDGTSHSFDISANGYGRGEGVGGIVIKPLSAALADGDTIRAVIRGSGVNQDGKTPGITMPSEQAQADLISATYLAAGLTFEDTSYFEAHGTGTALGQDPVEMRAVAATIGKTRKHHSTPLYVGSVKTNIGHTEGMAGLAGVIKTILCLEKGVLTPVVGFKTLNPKLHFSDWHMALPLETMAWPTPGLRRGSVNSFGFGGSNAHVILDDALHYLHSRGLSGNHITAADRCSSGSANPPAALSNGHFSHEQLFVFSSSDKAGLHRVAEAYKGSFLPETVRLDFLSYTLSSRRTHFDYRSFVVADSQPSLMRALARGLPSFSRRSGLGMPALVFTGQGAQWVGMGRELISHAIYRESVLKSQHALRSFGCDWDALDMLSGSRVSSFDRPSISQPICTILQIALVDMLFAWGLVPGAVVGHSSGEIVAAYAAGAISQHDALKVAYYRGIHSEEIPRRLKHLEGAMMAAGISEEEACSYLKHEVVNNEVVIGCINSPFSVTLSGERKAIERLELILQRDGKFARRLRVDVAYHSPQMQVVAADFLESIGEITTAPSFRYPMFSSVTTKRVPHPQDLGPSYWVRNMLGSVKFAGAVKNMICSPASRGNGGKRNEHWAVLLEVGPAKTLKGPLDQILAALDSSFSEKISYTSILQYQKSAVTTAFEAMGHLWCSGCSIDLVKVNNNNVLANVLKPQALTMLPSYPWNHKTRFWHEPEANRSARHKRWPRTDLLGMPYENQNPFEPQWRNVLGIRENPWLKDHIITETCLYPGAGILIMVLEAACQMADPQSIAGVDFEDVFFERGLVIPAEDSAVEVSLNIKPHESIPSRYCFAVYSMPKGAGWTKHAHGMFLLRLPPANENDLVASQSEWAFLKSQHADLTQLPSKPVDAANFYQELKAAGLEYGPLFTNLDEAVSFDGVRSASGRVLVPDTRSSMPSEFEFPHYIHPATLDAMFHLVYVALSGGARMAEAAIPVQIDRAFISTSLPSGAGAKYTGFSHATSTKDGGCADLLFSDEQWTGPKVHFQGIRLQSVSSEKSNHSKATPTSERERPSRTAQIQWLEDVDFFQGPLAAARIKEEAYTAHTKCLGVGAKYTIEACVAWLRRMCHKHADLSVLVAMGVAGGQEILQRYAPDQKNNSSETFRFKSCTVFNSSERNLDILKKSLVERNITCRYSRSLTSEVLDSYDLVICDVDTVERENGWLDTLRLLLRKGGSLACLGQRSSLGSPVEKKLLSTGFNGISLQIQDDKDAFIVTRLDEKHNDTPHIAEVYLLQPTIVSSLIQDLMSNLQEQLKLMEITTRVICLDQVSDLKDKTVISLLEIEQPFVLTWTGNELEHFRMLVSSAECVLWVSRGGFLSPDIQSLHFAPTTGLLRTIRVEYSSTTLPHLDLSRDLGSEHAASVICKLLQSTSASPLKNNETEYIELAGHLHIPRLTKSSYLDRFLAMPPNSKQLDYRHGDDPRKELVDLGPDIDTFDSIEDDEVVICSSFTTPNTLGPQVSAPALFDTLVGKVSKIGLMVLDLQLGQNVIVFGPKAVKGHIKVRHAQVCPLPSSFNAAFGAYISLGMASAWHVLFHVTRLKRGDHVLIHVKSKQLSRFLALIAHHLGAVIFLVVDSVEDEDFWQAMGDVAPTTILDSESSILQQHVLRATGSVGVHFLITTCHGLPLNRLASCITEDGHLVDLGQNIQAADFPRTFFQRNINFSSVDLMKLKSATLCKLFTEASQHLDIGLFHRLPKPVVKNITEMDVFLQGGPEGNASVFSFEEPAIPTPDSLTPSTSTGMLNSQGTYILSGGLGALGLAIADDLINYGARHLVFLSRSGPTSLVQKATLQSFRARGCKIDSLKCDISNAEEVERAMMLCKDNDWRVTGVLQCAMVLQDAIFENMTIESWRQAIDPKIKGSWNLHLHAPAAHLEFFIILSSMSAVIGNSAQANYCAGNSYEDALAHYRQSLGLPATTLNVGLVTDASHFHSDYTIEDYLKKFGHLAPISVDIHELLSCLAIIMTRPAVVVQPLPPQLLIGVSDRIPRHRDLSYVWPNDRKFDHRVQDADEHDERRELDIETSLKESKSAAQALSVVENFLRRRVAASITALPEDIDVSRPLFSFGFDSLKAMETRNWIQSELKCGISVFDIMSPMSLTELALQMAAKSPFTPANLVPEVISLTAS</sequence>
<dbReference type="Pfam" id="PF16197">
    <property type="entry name" value="KAsynt_C_assoc"/>
    <property type="match status" value="1"/>
</dbReference>
<keyword evidence="4" id="KW-0560">Oxidoreductase</keyword>
<dbReference type="Gene3D" id="3.40.47.10">
    <property type="match status" value="1"/>
</dbReference>
<dbReference type="InterPro" id="IPR020806">
    <property type="entry name" value="PKS_PP-bd"/>
</dbReference>
<evidence type="ECO:0000256" key="4">
    <source>
        <dbReference type="ARBA" id="ARBA00023002"/>
    </source>
</evidence>
<dbReference type="InterPro" id="IPR006162">
    <property type="entry name" value="Ppantetheine_attach_site"/>
</dbReference>
<dbReference type="Gene3D" id="3.90.180.10">
    <property type="entry name" value="Medium-chain alcohol dehydrogenases, catalytic domain"/>
    <property type="match status" value="1"/>
</dbReference>
<dbReference type="SMART" id="SM00829">
    <property type="entry name" value="PKS_ER"/>
    <property type="match status" value="1"/>
</dbReference>
<dbReference type="InterPro" id="IPR014031">
    <property type="entry name" value="Ketoacyl_synth_C"/>
</dbReference>
<keyword evidence="2" id="KW-0597">Phosphoprotein</keyword>
<dbReference type="InterPro" id="IPR016036">
    <property type="entry name" value="Malonyl_transacylase_ACP-bd"/>
</dbReference>
<dbReference type="SUPFAM" id="SSF47336">
    <property type="entry name" value="ACP-like"/>
    <property type="match status" value="1"/>
</dbReference>
<evidence type="ECO:0000256" key="1">
    <source>
        <dbReference type="ARBA" id="ARBA00022450"/>
    </source>
</evidence>
<proteinExistence type="predicted"/>
<dbReference type="Gene3D" id="3.30.70.3290">
    <property type="match status" value="1"/>
</dbReference>
<dbReference type="InterPro" id="IPR050091">
    <property type="entry name" value="PKS_NRPS_Biosynth_Enz"/>
</dbReference>
<organism evidence="11 12">
    <name type="scientific">Oculimacula yallundae</name>
    <dbReference type="NCBI Taxonomy" id="86028"/>
    <lineage>
        <taxon>Eukaryota</taxon>
        <taxon>Fungi</taxon>
        <taxon>Dikarya</taxon>
        <taxon>Ascomycota</taxon>
        <taxon>Pezizomycotina</taxon>
        <taxon>Leotiomycetes</taxon>
        <taxon>Helotiales</taxon>
        <taxon>Ploettnerulaceae</taxon>
        <taxon>Oculimacula</taxon>
    </lineage>
</organism>
<protein>
    <recommendedName>
        <fullName evidence="13">Polyketide synthase</fullName>
    </recommendedName>
</protein>
<evidence type="ECO:0000256" key="2">
    <source>
        <dbReference type="ARBA" id="ARBA00022553"/>
    </source>
</evidence>
<dbReference type="PANTHER" id="PTHR43775">
    <property type="entry name" value="FATTY ACID SYNTHASE"/>
    <property type="match status" value="1"/>
</dbReference>
<dbReference type="SUPFAM" id="SSF51735">
    <property type="entry name" value="NAD(P)-binding Rossmann-fold domains"/>
    <property type="match status" value="2"/>
</dbReference>
<name>A0ABR4BS55_9HELO</name>
<keyword evidence="12" id="KW-1185">Reference proteome</keyword>
<dbReference type="PROSITE" id="PS00012">
    <property type="entry name" value="PHOSPHOPANTETHEINE"/>
    <property type="match status" value="1"/>
</dbReference>
<dbReference type="SMART" id="SM00827">
    <property type="entry name" value="PKS_AT"/>
    <property type="match status" value="1"/>
</dbReference>
<dbReference type="Pfam" id="PF02801">
    <property type="entry name" value="Ketoacyl-synt_C"/>
    <property type="match status" value="1"/>
</dbReference>
<dbReference type="PROSITE" id="PS52019">
    <property type="entry name" value="PKS_MFAS_DH"/>
    <property type="match status" value="1"/>
</dbReference>
<accession>A0ABR4BS55</accession>
<dbReference type="CDD" id="cd00833">
    <property type="entry name" value="PKS"/>
    <property type="match status" value="1"/>
</dbReference>
<dbReference type="Pfam" id="PF08659">
    <property type="entry name" value="KR"/>
    <property type="match status" value="1"/>
</dbReference>
<keyword evidence="3" id="KW-0808">Transferase</keyword>
<dbReference type="InterPro" id="IPR009081">
    <property type="entry name" value="PP-bd_ACP"/>
</dbReference>
<dbReference type="EMBL" id="JAZHXI010000022">
    <property type="protein sequence ID" value="KAL2060502.1"/>
    <property type="molecule type" value="Genomic_DNA"/>
</dbReference>
<dbReference type="Pfam" id="PF23114">
    <property type="entry name" value="NAD-bd_HRPKS_sdrA"/>
    <property type="match status" value="1"/>
</dbReference>
<dbReference type="Pfam" id="PF00109">
    <property type="entry name" value="ketoacyl-synt"/>
    <property type="match status" value="1"/>
</dbReference>
<dbReference type="InterPro" id="IPR056501">
    <property type="entry name" value="NAD-bd_HRPKS_sdrA"/>
</dbReference>
<evidence type="ECO:0000259" key="9">
    <source>
        <dbReference type="PROSITE" id="PS52004"/>
    </source>
</evidence>
<feature type="region of interest" description="Disordered" evidence="7">
    <location>
        <begin position="1255"/>
        <end position="1276"/>
    </location>
</feature>
<dbReference type="InterPro" id="IPR036291">
    <property type="entry name" value="NAD(P)-bd_dom_sf"/>
</dbReference>
<evidence type="ECO:0000313" key="12">
    <source>
        <dbReference type="Proteomes" id="UP001595075"/>
    </source>
</evidence>
<evidence type="ECO:0000313" key="11">
    <source>
        <dbReference type="EMBL" id="KAL2060502.1"/>
    </source>
</evidence>
<dbReference type="Pfam" id="PF21089">
    <property type="entry name" value="PKS_DH_N"/>
    <property type="match status" value="1"/>
</dbReference>
<reference evidence="11 12" key="1">
    <citation type="journal article" date="2024" name="Commun. Biol.">
        <title>Comparative genomic analysis of thermophilic fungi reveals convergent evolutionary adaptations and gene losses.</title>
        <authorList>
            <person name="Steindorff A.S."/>
            <person name="Aguilar-Pontes M.V."/>
            <person name="Robinson A.J."/>
            <person name="Andreopoulos B."/>
            <person name="LaButti K."/>
            <person name="Kuo A."/>
            <person name="Mondo S."/>
            <person name="Riley R."/>
            <person name="Otillar R."/>
            <person name="Haridas S."/>
            <person name="Lipzen A."/>
            <person name="Grimwood J."/>
            <person name="Schmutz J."/>
            <person name="Clum A."/>
            <person name="Reid I.D."/>
            <person name="Moisan M.C."/>
            <person name="Butler G."/>
            <person name="Nguyen T.T.M."/>
            <person name="Dewar K."/>
            <person name="Conant G."/>
            <person name="Drula E."/>
            <person name="Henrissat B."/>
            <person name="Hansel C."/>
            <person name="Singer S."/>
            <person name="Hutchinson M.I."/>
            <person name="de Vries R.P."/>
            <person name="Natvig D.O."/>
            <person name="Powell A.J."/>
            <person name="Tsang A."/>
            <person name="Grigoriev I.V."/>
        </authorList>
    </citation>
    <scope>NUCLEOTIDE SEQUENCE [LARGE SCALE GENOMIC DNA]</scope>
    <source>
        <strain evidence="11 12">CBS 494.80</strain>
    </source>
</reference>